<dbReference type="AlphaFoldDB" id="A0AAJ6VVS2"/>
<evidence type="ECO:0000313" key="3">
    <source>
        <dbReference type="Proteomes" id="UP000694867"/>
    </source>
</evidence>
<keyword evidence="3" id="KW-1185">Reference proteome</keyword>
<feature type="chain" id="PRO_5042620587" evidence="2">
    <location>
        <begin position="16"/>
        <end position="111"/>
    </location>
</feature>
<evidence type="ECO:0000313" key="4">
    <source>
        <dbReference type="RefSeq" id="XP_003738435.1"/>
    </source>
</evidence>
<organism evidence="3 4">
    <name type="scientific">Galendromus occidentalis</name>
    <name type="common">western predatory mite</name>
    <dbReference type="NCBI Taxonomy" id="34638"/>
    <lineage>
        <taxon>Eukaryota</taxon>
        <taxon>Metazoa</taxon>
        <taxon>Ecdysozoa</taxon>
        <taxon>Arthropoda</taxon>
        <taxon>Chelicerata</taxon>
        <taxon>Arachnida</taxon>
        <taxon>Acari</taxon>
        <taxon>Parasitiformes</taxon>
        <taxon>Mesostigmata</taxon>
        <taxon>Gamasina</taxon>
        <taxon>Phytoseioidea</taxon>
        <taxon>Phytoseiidae</taxon>
        <taxon>Typhlodrominae</taxon>
        <taxon>Galendromus</taxon>
    </lineage>
</organism>
<name>A0AAJ6VVS2_9ACAR</name>
<protein>
    <submittedName>
        <fullName evidence="4">Uncharacterized protein LOC100898243</fullName>
    </submittedName>
</protein>
<feature type="signal peptide" evidence="2">
    <location>
        <begin position="1"/>
        <end position="15"/>
    </location>
</feature>
<dbReference type="GeneID" id="100898243"/>
<proteinExistence type="predicted"/>
<reference evidence="4" key="1">
    <citation type="submission" date="2025-08" db="UniProtKB">
        <authorList>
            <consortium name="RefSeq"/>
        </authorList>
    </citation>
    <scope>IDENTIFICATION</scope>
</reference>
<dbReference type="KEGG" id="goe:100898243"/>
<keyword evidence="2" id="KW-0732">Signal</keyword>
<gene>
    <name evidence="4" type="primary">LOC100898243</name>
</gene>
<feature type="compositionally biased region" description="Basic and acidic residues" evidence="1">
    <location>
        <begin position="18"/>
        <end position="33"/>
    </location>
</feature>
<evidence type="ECO:0000256" key="1">
    <source>
        <dbReference type="SAM" id="MobiDB-lite"/>
    </source>
</evidence>
<dbReference type="Proteomes" id="UP000694867">
    <property type="component" value="Unplaced"/>
</dbReference>
<accession>A0AAJ6VVS2</accession>
<feature type="region of interest" description="Disordered" evidence="1">
    <location>
        <begin position="18"/>
        <end position="38"/>
    </location>
</feature>
<sequence length="111" mass="12406">MKFFILLLGVGLVLARERSNESAETDADNRTESGDDVNTETQVCRGEGTLIARLPCTEVCRRPFEIGRALLFNVIHEGEPCKTSRRLEENDGTCAVIKRFGRNFGICRADE</sequence>
<dbReference type="RefSeq" id="XP_003738435.1">
    <property type="nucleotide sequence ID" value="XM_003738387.1"/>
</dbReference>
<evidence type="ECO:0000256" key="2">
    <source>
        <dbReference type="SAM" id="SignalP"/>
    </source>
</evidence>